<name>A0AAD7A4I8_9AGAR</name>
<protein>
    <submittedName>
        <fullName evidence="3">Uncharacterized protein</fullName>
    </submittedName>
</protein>
<dbReference type="AlphaFoldDB" id="A0AAD7A4I8"/>
<dbReference type="Pfam" id="PF11917">
    <property type="entry name" value="DUF3435"/>
    <property type="match status" value="1"/>
</dbReference>
<organism evidence="3 4">
    <name type="scientific">Mycena albidolilacea</name>
    <dbReference type="NCBI Taxonomy" id="1033008"/>
    <lineage>
        <taxon>Eukaryota</taxon>
        <taxon>Fungi</taxon>
        <taxon>Dikarya</taxon>
        <taxon>Basidiomycota</taxon>
        <taxon>Agaricomycotina</taxon>
        <taxon>Agaricomycetes</taxon>
        <taxon>Agaricomycetidae</taxon>
        <taxon>Agaricales</taxon>
        <taxon>Marasmiineae</taxon>
        <taxon>Mycenaceae</taxon>
        <taxon>Mycena</taxon>
    </lineage>
</organism>
<sequence>MPDKPPVATRWLLVALRKLSIIPNPANPRRPFVILIVTTTLLKGQRYNESFIKSFFILMEPASHCHVDALMYALAAVLDDEIFQDVTTLEEIFYPAHPPTRAHKLLAEGFVNWFTFYALRRCSTNNMDAELSESDRKQLMGHIQNSDQFLAIDLGAVLAGRLEVDEEHTQIMKSVAGMSKDRDPTAPISLTAAEHNELQLDPELVELREEKSKLNELVKAATTKLKTLEEETAIAEQKITIAALCVEIHKVDRKHGASLRQLQGTEVATCTPLLSANNSIRAPAAAAGPLDSGKNGPKSARAVRPPSDPMADALEIIQNFTSIDAGNDHFIASVNALQGLLETLPKVCFPGQSPTADGKCPFCDLEMIVKSINAGGGNMATHLHACYSKQIEEMGQKTLDDGYSLFRVLFFSLSVSLNWLTIATTFSPISPVS</sequence>
<comment type="caution">
    <text evidence="3">The sequence shown here is derived from an EMBL/GenBank/DDBJ whole genome shotgun (WGS) entry which is preliminary data.</text>
</comment>
<evidence type="ECO:0000313" key="4">
    <source>
        <dbReference type="Proteomes" id="UP001218218"/>
    </source>
</evidence>
<feature type="region of interest" description="Disordered" evidence="2">
    <location>
        <begin position="285"/>
        <end position="307"/>
    </location>
</feature>
<keyword evidence="1" id="KW-0175">Coiled coil</keyword>
<keyword evidence="4" id="KW-1185">Reference proteome</keyword>
<dbReference type="InterPro" id="IPR021842">
    <property type="entry name" value="DUF3435"/>
</dbReference>
<dbReference type="PANTHER" id="PTHR37535">
    <property type="entry name" value="FLUG DOMAIN PROTEIN"/>
    <property type="match status" value="1"/>
</dbReference>
<gene>
    <name evidence="3" type="ORF">DFH08DRAFT_959088</name>
</gene>
<dbReference type="Proteomes" id="UP001218218">
    <property type="component" value="Unassembled WGS sequence"/>
</dbReference>
<dbReference type="PANTHER" id="PTHR37535:SF3">
    <property type="entry name" value="FLUG DOMAIN-CONTAINING PROTEIN"/>
    <property type="match status" value="1"/>
</dbReference>
<evidence type="ECO:0000256" key="1">
    <source>
        <dbReference type="SAM" id="Coils"/>
    </source>
</evidence>
<evidence type="ECO:0000313" key="3">
    <source>
        <dbReference type="EMBL" id="KAJ7348886.1"/>
    </source>
</evidence>
<proteinExistence type="predicted"/>
<feature type="coiled-coil region" evidence="1">
    <location>
        <begin position="204"/>
        <end position="238"/>
    </location>
</feature>
<reference evidence="3" key="1">
    <citation type="submission" date="2023-03" db="EMBL/GenBank/DDBJ databases">
        <title>Massive genome expansion in bonnet fungi (Mycena s.s.) driven by repeated elements and novel gene families across ecological guilds.</title>
        <authorList>
            <consortium name="Lawrence Berkeley National Laboratory"/>
            <person name="Harder C.B."/>
            <person name="Miyauchi S."/>
            <person name="Viragh M."/>
            <person name="Kuo A."/>
            <person name="Thoen E."/>
            <person name="Andreopoulos B."/>
            <person name="Lu D."/>
            <person name="Skrede I."/>
            <person name="Drula E."/>
            <person name="Henrissat B."/>
            <person name="Morin E."/>
            <person name="Kohler A."/>
            <person name="Barry K."/>
            <person name="LaButti K."/>
            <person name="Morin E."/>
            <person name="Salamov A."/>
            <person name="Lipzen A."/>
            <person name="Mereny Z."/>
            <person name="Hegedus B."/>
            <person name="Baldrian P."/>
            <person name="Stursova M."/>
            <person name="Weitz H."/>
            <person name="Taylor A."/>
            <person name="Grigoriev I.V."/>
            <person name="Nagy L.G."/>
            <person name="Martin F."/>
            <person name="Kauserud H."/>
        </authorList>
    </citation>
    <scope>NUCLEOTIDE SEQUENCE</scope>
    <source>
        <strain evidence="3">CBHHK002</strain>
    </source>
</reference>
<accession>A0AAD7A4I8</accession>
<dbReference type="EMBL" id="JARIHO010000016">
    <property type="protein sequence ID" value="KAJ7348886.1"/>
    <property type="molecule type" value="Genomic_DNA"/>
</dbReference>
<evidence type="ECO:0000256" key="2">
    <source>
        <dbReference type="SAM" id="MobiDB-lite"/>
    </source>
</evidence>